<evidence type="ECO:0000313" key="2">
    <source>
        <dbReference type="Proteomes" id="UP000789860"/>
    </source>
</evidence>
<protein>
    <submittedName>
        <fullName evidence="1">10629_t:CDS:1</fullName>
    </submittedName>
</protein>
<reference evidence="1" key="1">
    <citation type="submission" date="2021-06" db="EMBL/GenBank/DDBJ databases">
        <authorList>
            <person name="Kallberg Y."/>
            <person name="Tangrot J."/>
            <person name="Rosling A."/>
        </authorList>
    </citation>
    <scope>NUCLEOTIDE SEQUENCE</scope>
    <source>
        <strain evidence="1">AU212A</strain>
    </source>
</reference>
<proteinExistence type="predicted"/>
<comment type="caution">
    <text evidence="1">The sequence shown here is derived from an EMBL/GenBank/DDBJ whole genome shotgun (WGS) entry which is preliminary data.</text>
</comment>
<dbReference type="EMBL" id="CAJVPM010014524">
    <property type="protein sequence ID" value="CAG8601433.1"/>
    <property type="molecule type" value="Genomic_DNA"/>
</dbReference>
<name>A0ACA9MM71_9GLOM</name>
<feature type="non-terminal residue" evidence="1">
    <location>
        <position position="65"/>
    </location>
</feature>
<accession>A0ACA9MM71</accession>
<gene>
    <name evidence="1" type="ORF">SCALOS_LOCUS6935</name>
</gene>
<keyword evidence="2" id="KW-1185">Reference proteome</keyword>
<dbReference type="Proteomes" id="UP000789860">
    <property type="component" value="Unassembled WGS sequence"/>
</dbReference>
<organism evidence="1 2">
    <name type="scientific">Scutellospora calospora</name>
    <dbReference type="NCBI Taxonomy" id="85575"/>
    <lineage>
        <taxon>Eukaryota</taxon>
        <taxon>Fungi</taxon>
        <taxon>Fungi incertae sedis</taxon>
        <taxon>Mucoromycota</taxon>
        <taxon>Glomeromycotina</taxon>
        <taxon>Glomeromycetes</taxon>
        <taxon>Diversisporales</taxon>
        <taxon>Gigasporaceae</taxon>
        <taxon>Scutellospora</taxon>
    </lineage>
</organism>
<sequence length="65" mass="7411">TAYNIVTIDTKKQSDSESIAFEFHIKKVSAYSMTSNVLEGICKFPYPFQKLLVKEACAVIHRLEK</sequence>
<evidence type="ECO:0000313" key="1">
    <source>
        <dbReference type="EMBL" id="CAG8601433.1"/>
    </source>
</evidence>
<feature type="non-terminal residue" evidence="1">
    <location>
        <position position="1"/>
    </location>
</feature>